<evidence type="ECO:0000313" key="3">
    <source>
        <dbReference type="Proteomes" id="UP000307968"/>
    </source>
</evidence>
<evidence type="ECO:0000259" key="1">
    <source>
        <dbReference type="PROSITE" id="PS51194"/>
    </source>
</evidence>
<dbReference type="Pfam" id="PF00271">
    <property type="entry name" value="Helicase_C"/>
    <property type="match status" value="1"/>
</dbReference>
<dbReference type="InterPro" id="IPR027417">
    <property type="entry name" value="P-loop_NTPase"/>
</dbReference>
<dbReference type="InterPro" id="IPR050742">
    <property type="entry name" value="Helicase_Restrict-Modif_Enz"/>
</dbReference>
<feature type="domain" description="Helicase C-terminal" evidence="1">
    <location>
        <begin position="1"/>
        <end position="131"/>
    </location>
</feature>
<reference evidence="2 3" key="1">
    <citation type="submission" date="2019-05" db="EMBL/GenBank/DDBJ databases">
        <authorList>
            <consortium name="Pathogen Informatics"/>
        </authorList>
    </citation>
    <scope>NUCLEOTIDE SEQUENCE [LARGE SCALE GENOMIC DNA]</scope>
    <source>
        <strain evidence="2 3">NCTC12971</strain>
    </source>
</reference>
<gene>
    <name evidence="2" type="ORF">NCTC12971_03823</name>
</gene>
<dbReference type="AlphaFoldDB" id="A0A4U9HL20"/>
<sequence length="212" mass="23712">MIFASTVEHAREIHGLLPPAKRRWSARKRRRRSADALIEAFKQQQLRYLVNVAVLTTGFDAPHVDLIAILRPTESVSLYQQIVGRGLRLAPGKEDCLILDYAGNPHDLFTPEVGVRKPHGDSQPVQVFCPGCGFANLFWGKCTADGEIIEHYGRRCQGWLEDDDGQREQCDYRFRFKSCRTAARKMISPPPLPSVPGGAGGIPTICSRRRSS</sequence>
<accession>A0A4U9HL20</accession>
<proteinExistence type="predicted"/>
<dbReference type="EMBL" id="LR590463">
    <property type="protein sequence ID" value="VTP64948.1"/>
    <property type="molecule type" value="Genomic_DNA"/>
</dbReference>
<dbReference type="InterPro" id="IPR001650">
    <property type="entry name" value="Helicase_C-like"/>
</dbReference>
<dbReference type="PROSITE" id="PS51194">
    <property type="entry name" value="HELICASE_CTER"/>
    <property type="match status" value="1"/>
</dbReference>
<name>A0A4U9HL20_SERRU</name>
<protein>
    <submittedName>
        <fullName evidence="2">Type I restriction enzyme EcoKI subunit R</fullName>
    </submittedName>
</protein>
<evidence type="ECO:0000313" key="2">
    <source>
        <dbReference type="EMBL" id="VTP64948.1"/>
    </source>
</evidence>
<dbReference type="PANTHER" id="PTHR47396:SF1">
    <property type="entry name" value="ATP-DEPENDENT HELICASE IRC3-RELATED"/>
    <property type="match status" value="1"/>
</dbReference>
<dbReference type="GO" id="GO:0005829">
    <property type="term" value="C:cytosol"/>
    <property type="evidence" value="ECO:0007669"/>
    <property type="project" value="TreeGrafter"/>
</dbReference>
<dbReference type="Gene3D" id="3.40.50.300">
    <property type="entry name" value="P-loop containing nucleotide triphosphate hydrolases"/>
    <property type="match status" value="1"/>
</dbReference>
<dbReference type="SUPFAM" id="SSF52540">
    <property type="entry name" value="P-loop containing nucleoside triphosphate hydrolases"/>
    <property type="match status" value="1"/>
</dbReference>
<dbReference type="PANTHER" id="PTHR47396">
    <property type="entry name" value="TYPE I RESTRICTION ENZYME ECOKI R PROTEIN"/>
    <property type="match status" value="1"/>
</dbReference>
<dbReference type="Proteomes" id="UP000307968">
    <property type="component" value="Chromosome"/>
</dbReference>
<organism evidence="2 3">
    <name type="scientific">Serratia rubidaea</name>
    <name type="common">Serratia marinorubra</name>
    <dbReference type="NCBI Taxonomy" id="61652"/>
    <lineage>
        <taxon>Bacteria</taxon>
        <taxon>Pseudomonadati</taxon>
        <taxon>Pseudomonadota</taxon>
        <taxon>Gammaproteobacteria</taxon>
        <taxon>Enterobacterales</taxon>
        <taxon>Yersiniaceae</taxon>
        <taxon>Serratia</taxon>
    </lineage>
</organism>